<feature type="compositionally biased region" description="Basic and acidic residues" evidence="1">
    <location>
        <begin position="880"/>
        <end position="899"/>
    </location>
</feature>
<dbReference type="EMBL" id="CP133616">
    <property type="protein sequence ID" value="WMV30175.1"/>
    <property type="molecule type" value="Genomic_DNA"/>
</dbReference>
<evidence type="ECO:0000256" key="1">
    <source>
        <dbReference type="SAM" id="MobiDB-lite"/>
    </source>
</evidence>
<feature type="region of interest" description="Disordered" evidence="1">
    <location>
        <begin position="578"/>
        <end position="636"/>
    </location>
</feature>
<feature type="compositionally biased region" description="Polar residues" evidence="1">
    <location>
        <begin position="900"/>
        <end position="909"/>
    </location>
</feature>
<feature type="compositionally biased region" description="Polar residues" evidence="1">
    <location>
        <begin position="535"/>
        <end position="557"/>
    </location>
</feature>
<dbReference type="InterPro" id="IPR025558">
    <property type="entry name" value="DUF4283"/>
</dbReference>
<accession>A0AAF0TXR4</accession>
<organism evidence="3 4">
    <name type="scientific">Solanum verrucosum</name>
    <dbReference type="NCBI Taxonomy" id="315347"/>
    <lineage>
        <taxon>Eukaryota</taxon>
        <taxon>Viridiplantae</taxon>
        <taxon>Streptophyta</taxon>
        <taxon>Embryophyta</taxon>
        <taxon>Tracheophyta</taxon>
        <taxon>Spermatophyta</taxon>
        <taxon>Magnoliopsida</taxon>
        <taxon>eudicotyledons</taxon>
        <taxon>Gunneridae</taxon>
        <taxon>Pentapetalae</taxon>
        <taxon>asterids</taxon>
        <taxon>lamiids</taxon>
        <taxon>Solanales</taxon>
        <taxon>Solanaceae</taxon>
        <taxon>Solanoideae</taxon>
        <taxon>Solaneae</taxon>
        <taxon>Solanum</taxon>
    </lineage>
</organism>
<feature type="compositionally biased region" description="Basic and acidic residues" evidence="1">
    <location>
        <begin position="446"/>
        <end position="467"/>
    </location>
</feature>
<evidence type="ECO:0000313" key="4">
    <source>
        <dbReference type="Proteomes" id="UP001234989"/>
    </source>
</evidence>
<feature type="region of interest" description="Disordered" evidence="1">
    <location>
        <begin position="535"/>
        <end position="558"/>
    </location>
</feature>
<dbReference type="GO" id="GO:0003676">
    <property type="term" value="F:nucleic acid binding"/>
    <property type="evidence" value="ECO:0007669"/>
    <property type="project" value="InterPro"/>
</dbReference>
<protein>
    <recommendedName>
        <fullName evidence="2">RNase H type-1 domain-containing protein</fullName>
    </recommendedName>
</protein>
<feature type="compositionally biased region" description="Basic and acidic residues" evidence="1">
    <location>
        <begin position="586"/>
        <end position="604"/>
    </location>
</feature>
<dbReference type="InterPro" id="IPR040256">
    <property type="entry name" value="At4g02000-like"/>
</dbReference>
<reference evidence="3" key="1">
    <citation type="submission" date="2023-08" db="EMBL/GenBank/DDBJ databases">
        <title>A de novo genome assembly of Solanum verrucosum Schlechtendal, a Mexican diploid species geographically isolated from the other diploid A-genome species in potato relatives.</title>
        <authorList>
            <person name="Hosaka K."/>
        </authorList>
    </citation>
    <scope>NUCLEOTIDE SEQUENCE</scope>
    <source>
        <tissue evidence="3">Young leaves</tissue>
    </source>
</reference>
<feature type="compositionally biased region" description="Polar residues" evidence="1">
    <location>
        <begin position="468"/>
        <end position="479"/>
    </location>
</feature>
<dbReference type="Gene3D" id="3.30.420.10">
    <property type="entry name" value="Ribonuclease H-like superfamily/Ribonuclease H"/>
    <property type="match status" value="1"/>
</dbReference>
<feature type="region of interest" description="Disordered" evidence="1">
    <location>
        <begin position="974"/>
        <end position="1007"/>
    </location>
</feature>
<evidence type="ECO:0000259" key="2">
    <source>
        <dbReference type="PROSITE" id="PS50879"/>
    </source>
</evidence>
<dbReference type="SUPFAM" id="SSF53098">
    <property type="entry name" value="Ribonuclease H-like"/>
    <property type="match status" value="1"/>
</dbReference>
<feature type="region of interest" description="Disordered" evidence="1">
    <location>
        <begin position="868"/>
        <end position="947"/>
    </location>
</feature>
<dbReference type="PROSITE" id="PS50879">
    <property type="entry name" value="RNASE_H_1"/>
    <property type="match status" value="1"/>
</dbReference>
<feature type="compositionally biased region" description="Polar residues" evidence="1">
    <location>
        <begin position="986"/>
        <end position="998"/>
    </location>
</feature>
<dbReference type="Pfam" id="PF13966">
    <property type="entry name" value="zf-RVT"/>
    <property type="match status" value="1"/>
</dbReference>
<dbReference type="InterPro" id="IPR036397">
    <property type="entry name" value="RNaseH_sf"/>
</dbReference>
<dbReference type="InterPro" id="IPR012337">
    <property type="entry name" value="RNaseH-like_sf"/>
</dbReference>
<dbReference type="InterPro" id="IPR002156">
    <property type="entry name" value="RNaseH_domain"/>
</dbReference>
<feature type="compositionally biased region" description="Polar residues" evidence="1">
    <location>
        <begin position="606"/>
        <end position="625"/>
    </location>
</feature>
<dbReference type="Pfam" id="PF13456">
    <property type="entry name" value="RVT_3"/>
    <property type="match status" value="1"/>
</dbReference>
<feature type="region of interest" description="Disordered" evidence="1">
    <location>
        <begin position="388"/>
        <end position="409"/>
    </location>
</feature>
<dbReference type="CDD" id="cd06222">
    <property type="entry name" value="RNase_H_like"/>
    <property type="match status" value="1"/>
</dbReference>
<gene>
    <name evidence="3" type="ORF">MTR67_023560</name>
</gene>
<proteinExistence type="predicted"/>
<dbReference type="AlphaFoldDB" id="A0AAF0TXR4"/>
<dbReference type="GO" id="GO:0004523">
    <property type="term" value="F:RNA-DNA hybrid ribonuclease activity"/>
    <property type="evidence" value="ECO:0007669"/>
    <property type="project" value="InterPro"/>
</dbReference>
<feature type="compositionally biased region" description="Basic and acidic residues" evidence="1">
    <location>
        <begin position="975"/>
        <end position="985"/>
    </location>
</feature>
<sequence>MGNYQEKRAKDLINTFIWHKNFPFKMSFYIWRALRGKLPTNEKLISLGIEPANCYCSHRPRKDEIDHILVSGNFSNHIWKFHVALMGIKHSSTTLRSLLVTWRSIQHSNETHKHLNQALPIFTCWNLWKNRCLVKYEGKQSSIGRVKYLIFKDMMQLFINVFPYLQWLGNWKEVISMLENCRHELKVISVWWDKPTRGVYKLNTYGSALNNLGKIRGGGILRDDQGNMIYAYAIPLGFGTNNKAEIQAATHGANWCLQHGYKKIILEVDSKLLSKWINHNSSPPWQIQQYTQELKNISRQFEYFQCKHTYKEANCTADHLSKWSHRQDIIQHFYTHHQLPGAAKGSYILEKMDSSTFPPISWRFEHWVYSPGEEVHLTAISSIMVRPISGDKNSGEQTSEKLQGEGGATRGAYSMDEEVHHTNIPINIAQEHNQEEIQASPNGQKQDQHSMEQQKIKMKSTHGDTRISQDLTDQQGNTKPTSLEVIEVESSSHFSFGVKPMDTRTSIGGKQIVGKANNYTNKVDNDYMQEQQAINNNSQRRNPSGDGTQAGKSSHSNACRDVVSLSSSDDYVNVNAKGQKNVVLNDQEHGRGDIEPHQQTDRNHGSVKNNSQTQLPDLVGNSESNNYHKEFPKISSNFDRHTIANQKGQQTNHPNQLNGPRNLNENQKIKQDQSTEPTPYTVEKLHLTDLVGWGVNVAHYNAKHVFIDLENELDYNTVWTQQRMTIEGKLMRIQAWNPNFRPEQETPIVPIWVLLPGLPWHCFKKKFITPLLESVGKVLYLDTTSIKKTRASMAKVKVQVDLTKARPRHSWIGLDDEDLSIGRWQSIEYENIPPYCVYCTHQGHMIGDCNFKIRDEDFKRKKELREEMKNMNKGEQGQQRSDHKQTRIKEQEEQQHQNTKEGSNQQQAEQLKEEEWQVSRKNNKLQEEKLQKTVWRPTLPQNKMSKEQSQITAQQIGTLNTSNHNSFTKLNMQEKQPEDIQEHNSNEGTVQQGAQSRSKAVHNQKGQVKQIVNKVNNKSIGIDTMLPIPTNPNSSYFYGVVEVEGGMDGGC</sequence>
<dbReference type="Pfam" id="PF14111">
    <property type="entry name" value="DUF4283"/>
    <property type="match status" value="1"/>
</dbReference>
<evidence type="ECO:0000313" key="3">
    <source>
        <dbReference type="EMBL" id="WMV30175.1"/>
    </source>
</evidence>
<dbReference type="PANTHER" id="PTHR31286">
    <property type="entry name" value="GLYCINE-RICH CELL WALL STRUCTURAL PROTEIN 1.8-LIKE"/>
    <property type="match status" value="1"/>
</dbReference>
<dbReference type="InterPro" id="IPR026960">
    <property type="entry name" value="RVT-Znf"/>
</dbReference>
<feature type="region of interest" description="Disordered" evidence="1">
    <location>
        <begin position="437"/>
        <end position="479"/>
    </location>
</feature>
<name>A0AAF0TXR4_SOLVR</name>
<keyword evidence="4" id="KW-1185">Reference proteome</keyword>
<feature type="compositionally biased region" description="Basic and acidic residues" evidence="1">
    <location>
        <begin position="910"/>
        <end position="931"/>
    </location>
</feature>
<dbReference type="PANTHER" id="PTHR31286:SF177">
    <property type="entry name" value="ENDONUCLEASE_EXONUCLEASE_PHOSPHATASE"/>
    <property type="match status" value="1"/>
</dbReference>
<feature type="compositionally biased region" description="Basic and acidic residues" evidence="1">
    <location>
        <begin position="626"/>
        <end position="636"/>
    </location>
</feature>
<dbReference type="InterPro" id="IPR044730">
    <property type="entry name" value="RNase_H-like_dom_plant"/>
</dbReference>
<dbReference type="Proteomes" id="UP001234989">
    <property type="component" value="Chromosome 5"/>
</dbReference>
<feature type="domain" description="RNase H type-1" evidence="2">
    <location>
        <begin position="196"/>
        <end position="326"/>
    </location>
</feature>